<accession>V6SIA3</accession>
<dbReference type="Proteomes" id="UP000018004">
    <property type="component" value="Unassembled WGS sequence"/>
</dbReference>
<protein>
    <submittedName>
        <fullName evidence="1">Uncharacterized protein</fullName>
    </submittedName>
</protein>
<name>V6SIA3_9FLAO</name>
<dbReference type="PATRIC" id="fig|1341181.4.peg.2747"/>
<gene>
    <name evidence="1" type="ORF">FLJC2902T_27920</name>
</gene>
<proteinExistence type="predicted"/>
<dbReference type="RefSeq" id="WP_023580346.1">
    <property type="nucleotide sequence ID" value="NZ_AVGG01000019.1"/>
</dbReference>
<organism evidence="1 2">
    <name type="scientific">Flavobacterium limnosediminis JC2902</name>
    <dbReference type="NCBI Taxonomy" id="1341181"/>
    <lineage>
        <taxon>Bacteria</taxon>
        <taxon>Pseudomonadati</taxon>
        <taxon>Bacteroidota</taxon>
        <taxon>Flavobacteriia</taxon>
        <taxon>Flavobacteriales</taxon>
        <taxon>Flavobacteriaceae</taxon>
        <taxon>Flavobacterium</taxon>
    </lineage>
</organism>
<reference evidence="1 2" key="1">
    <citation type="submission" date="2013-08" db="EMBL/GenBank/DDBJ databases">
        <title>Flavobacterium limnosediminis JC2902 genome sequencing.</title>
        <authorList>
            <person name="Lee K."/>
            <person name="Yi H."/>
            <person name="Park S."/>
            <person name="Chun J."/>
        </authorList>
    </citation>
    <scope>NUCLEOTIDE SEQUENCE [LARGE SCALE GENOMIC DNA]</scope>
    <source>
        <strain evidence="1 2">JC2902</strain>
    </source>
</reference>
<keyword evidence="2" id="KW-1185">Reference proteome</keyword>
<comment type="caution">
    <text evidence="1">The sequence shown here is derived from an EMBL/GenBank/DDBJ whole genome shotgun (WGS) entry which is preliminary data.</text>
</comment>
<dbReference type="EMBL" id="AVGG01000019">
    <property type="protein sequence ID" value="ESU26311.1"/>
    <property type="molecule type" value="Genomic_DNA"/>
</dbReference>
<evidence type="ECO:0000313" key="1">
    <source>
        <dbReference type="EMBL" id="ESU26311.1"/>
    </source>
</evidence>
<dbReference type="AlphaFoldDB" id="V6SIA3"/>
<evidence type="ECO:0000313" key="2">
    <source>
        <dbReference type="Proteomes" id="UP000018004"/>
    </source>
</evidence>
<sequence length="42" mass="5050">MRTKKRSALTNIWINRPDLLILGEQTNHLNQDMIELHETEIY</sequence>